<evidence type="ECO:0008006" key="4">
    <source>
        <dbReference type="Google" id="ProtNLM"/>
    </source>
</evidence>
<evidence type="ECO:0000313" key="2">
    <source>
        <dbReference type="EMBL" id="RNJ48195.1"/>
    </source>
</evidence>
<keyword evidence="1" id="KW-1133">Transmembrane helix</keyword>
<protein>
    <recommendedName>
        <fullName evidence="4">DUF1269 domain-containing protein</fullName>
    </recommendedName>
</protein>
<feature type="transmembrane region" description="Helical" evidence="1">
    <location>
        <begin position="88"/>
        <end position="110"/>
    </location>
</feature>
<name>A0A3M9XK99_9HYPH</name>
<dbReference type="EMBL" id="QWDD01000003">
    <property type="protein sequence ID" value="RNJ48195.1"/>
    <property type="molecule type" value="Genomic_DNA"/>
</dbReference>
<feature type="transmembrane region" description="Helical" evidence="1">
    <location>
        <begin position="116"/>
        <end position="138"/>
    </location>
</feature>
<dbReference type="RefSeq" id="WP_123177937.1">
    <property type="nucleotide sequence ID" value="NZ_QWDD01000003.1"/>
</dbReference>
<gene>
    <name evidence="2" type="ORF">D1O30_20545</name>
</gene>
<keyword evidence="1" id="KW-0472">Membrane</keyword>
<dbReference type="Proteomes" id="UP000268623">
    <property type="component" value="Unassembled WGS sequence"/>
</dbReference>
<sequence length="189" mass="20551">MESNETTALEQSREFTEVVGLFDSLDKLQSAIDYLMTHGFDRSEISLLTEDAKTREKIGSKRSVEIEDSDEAPRISYIEAESLNEGKAALIGLLFYVGAIAGAIAVWTIYGSFAEAIVAGIGAGMAASLVGVGVGAFIRRRQRNWVQAQLARGGLLLWARTRTEEHERAAMSAMQNNGGHDVHVHRLAA</sequence>
<accession>A0A3M9XK99</accession>
<keyword evidence="1" id="KW-0812">Transmembrane</keyword>
<evidence type="ECO:0000313" key="3">
    <source>
        <dbReference type="Proteomes" id="UP000268623"/>
    </source>
</evidence>
<keyword evidence="3" id="KW-1185">Reference proteome</keyword>
<organism evidence="2 3">
    <name type="scientific">Methylocystis hirsuta</name>
    <dbReference type="NCBI Taxonomy" id="369798"/>
    <lineage>
        <taxon>Bacteria</taxon>
        <taxon>Pseudomonadati</taxon>
        <taxon>Pseudomonadota</taxon>
        <taxon>Alphaproteobacteria</taxon>
        <taxon>Hyphomicrobiales</taxon>
        <taxon>Methylocystaceae</taxon>
        <taxon>Methylocystis</taxon>
    </lineage>
</organism>
<evidence type="ECO:0000256" key="1">
    <source>
        <dbReference type="SAM" id="Phobius"/>
    </source>
</evidence>
<proteinExistence type="predicted"/>
<comment type="caution">
    <text evidence="2">The sequence shown here is derived from an EMBL/GenBank/DDBJ whole genome shotgun (WGS) entry which is preliminary data.</text>
</comment>
<dbReference type="AlphaFoldDB" id="A0A3M9XK99"/>
<reference evidence="2 3" key="1">
    <citation type="submission" date="2018-08" db="EMBL/GenBank/DDBJ databases">
        <title>Genome sequence of Methylocystis hirsuta CSC1, a methanotroph able to accumulate PHAs.</title>
        <authorList>
            <person name="Bordel S."/>
            <person name="Rodriguez E."/>
            <person name="Gancedo J."/>
            <person name="Munoz R."/>
        </authorList>
    </citation>
    <scope>NUCLEOTIDE SEQUENCE [LARGE SCALE GENOMIC DNA]</scope>
    <source>
        <strain evidence="2 3">CSC1</strain>
    </source>
</reference>
<dbReference type="OrthoDB" id="8443969at2"/>